<sequence length="455" mass="49865">MAGALPRGLVSNTDCVSSDLQAPGTVEIEDVAKLWRVYTTTKVTLKRGAGRRLENLFWRIWSNGRISSTITGSTLATLFTQISDESPLWTRDREELGSILRDSPPGLPSTPGLHSPSSPSKDGSATHMSRMYSERGCQTNLPPSILKKPSRSSPSSQTSRKSTRVVFTPGESSDDGETLKPYPPRPSVRRKVKRNLTPQAQPTVRSERTIRVSNPSSMQYPENIPKANLSINRTPHFHSHVFEHRPPNAPSIIQIPEELSPKTTNLSRPSRPALLSDRSSPPHKHTSTPLYDGPPAANNTENTVPPEHQPTPKAITQQQSQAPPNPAEPIPEAQPVSTTPLVDKDFRARFVEKPQREARVSSLTSLISSDESFSLSISPAPTDPLLIPGSTNGTHTSTASRLDAYSSELPEALLSRTLSAAAQIPVSRGGSLRLPVRQRQESYLARLIEEERLKE</sequence>
<protein>
    <submittedName>
        <fullName evidence="1">Uncharacterized protein</fullName>
    </submittedName>
</protein>
<reference evidence="1" key="1">
    <citation type="journal article" date="2022" name="bioRxiv">
        <title>Population genetic analysis of Ophidiomyces ophidiicola, the causative agent of snake fungal disease, indicates recent introductions to the USA.</title>
        <authorList>
            <person name="Ladner J.T."/>
            <person name="Palmer J.M."/>
            <person name="Ettinger C.L."/>
            <person name="Stajich J.E."/>
            <person name="Farrell T.M."/>
            <person name="Glorioso B.M."/>
            <person name="Lawson B."/>
            <person name="Price S.J."/>
            <person name="Stengle A.G."/>
            <person name="Grear D.A."/>
            <person name="Lorch J.M."/>
        </authorList>
    </citation>
    <scope>NUCLEOTIDE SEQUENCE</scope>
    <source>
        <strain evidence="1">NWHC 24266-5</strain>
    </source>
</reference>
<comment type="caution">
    <text evidence="1">The sequence shown here is derived from an EMBL/GenBank/DDBJ whole genome shotgun (WGS) entry which is preliminary data.</text>
</comment>
<organism evidence="1">
    <name type="scientific">Ophidiomyces ophidiicola</name>
    <dbReference type="NCBI Taxonomy" id="1387563"/>
    <lineage>
        <taxon>Eukaryota</taxon>
        <taxon>Fungi</taxon>
        <taxon>Dikarya</taxon>
        <taxon>Ascomycota</taxon>
        <taxon>Pezizomycotina</taxon>
        <taxon>Eurotiomycetes</taxon>
        <taxon>Eurotiomycetidae</taxon>
        <taxon>Onygenales</taxon>
        <taxon>Onygenaceae</taxon>
        <taxon>Ophidiomyces</taxon>
    </lineage>
</organism>
<gene>
    <name evidence="1" type="ORF">LOY88_004458</name>
</gene>
<proteinExistence type="predicted"/>
<name>A0ACB8UTT0_9EURO</name>
<evidence type="ECO:0000313" key="1">
    <source>
        <dbReference type="EMBL" id="KAI2384826.1"/>
    </source>
</evidence>
<accession>A0ACB8UTT0</accession>
<dbReference type="EMBL" id="JALBCA010000067">
    <property type="protein sequence ID" value="KAI2384826.1"/>
    <property type="molecule type" value="Genomic_DNA"/>
</dbReference>